<dbReference type="GO" id="GO:0051117">
    <property type="term" value="F:ATPase binding"/>
    <property type="evidence" value="ECO:0007669"/>
    <property type="project" value="TreeGrafter"/>
</dbReference>
<dbReference type="InterPro" id="IPR002490">
    <property type="entry name" value="V-ATPase_116kDa_su"/>
</dbReference>
<dbReference type="PANTHER" id="PTHR11629:SF63">
    <property type="entry name" value="V-TYPE PROTON ATPASE SUBUNIT A"/>
    <property type="match status" value="1"/>
</dbReference>
<dbReference type="OrthoDB" id="10264220at2759"/>
<evidence type="ECO:0000256" key="1">
    <source>
        <dbReference type="ARBA" id="ARBA00004141"/>
    </source>
</evidence>
<evidence type="ECO:0000313" key="10">
    <source>
        <dbReference type="Proteomes" id="UP000023152"/>
    </source>
</evidence>
<evidence type="ECO:0000256" key="6">
    <source>
        <dbReference type="ARBA" id="ARBA00023065"/>
    </source>
</evidence>
<organism evidence="9 10">
    <name type="scientific">Reticulomyxa filosa</name>
    <dbReference type="NCBI Taxonomy" id="46433"/>
    <lineage>
        <taxon>Eukaryota</taxon>
        <taxon>Sar</taxon>
        <taxon>Rhizaria</taxon>
        <taxon>Retaria</taxon>
        <taxon>Foraminifera</taxon>
        <taxon>Monothalamids</taxon>
        <taxon>Reticulomyxidae</taxon>
        <taxon>Reticulomyxa</taxon>
    </lineage>
</organism>
<evidence type="ECO:0000256" key="5">
    <source>
        <dbReference type="ARBA" id="ARBA00022989"/>
    </source>
</evidence>
<protein>
    <recommendedName>
        <fullName evidence="8">V-type proton ATPase subunit a</fullName>
    </recommendedName>
</protein>
<comment type="subcellular location">
    <subcellularLocation>
        <location evidence="1">Membrane</location>
        <topology evidence="1">Multi-pass membrane protein</topology>
    </subcellularLocation>
</comment>
<reference evidence="9 10" key="1">
    <citation type="journal article" date="2013" name="Curr. Biol.">
        <title>The Genome of the Foraminiferan Reticulomyxa filosa.</title>
        <authorList>
            <person name="Glockner G."/>
            <person name="Hulsmann N."/>
            <person name="Schleicher M."/>
            <person name="Noegel A.A."/>
            <person name="Eichinger L."/>
            <person name="Gallinger C."/>
            <person name="Pawlowski J."/>
            <person name="Sierra R."/>
            <person name="Euteneuer U."/>
            <person name="Pillet L."/>
            <person name="Moustafa A."/>
            <person name="Platzer M."/>
            <person name="Groth M."/>
            <person name="Szafranski K."/>
            <person name="Schliwa M."/>
        </authorList>
    </citation>
    <scope>NUCLEOTIDE SEQUENCE [LARGE SCALE GENOMIC DNA]</scope>
</reference>
<keyword evidence="3 8" id="KW-0813">Transport</keyword>
<evidence type="ECO:0000256" key="7">
    <source>
        <dbReference type="ARBA" id="ARBA00023136"/>
    </source>
</evidence>
<keyword evidence="10" id="KW-1185">Reference proteome</keyword>
<keyword evidence="8" id="KW-0375">Hydrogen ion transport</keyword>
<dbReference type="AlphaFoldDB" id="X6PD97"/>
<dbReference type="GO" id="GO:0046961">
    <property type="term" value="F:proton-transporting ATPase activity, rotational mechanism"/>
    <property type="evidence" value="ECO:0007669"/>
    <property type="project" value="InterPro"/>
</dbReference>
<evidence type="ECO:0000256" key="3">
    <source>
        <dbReference type="ARBA" id="ARBA00022448"/>
    </source>
</evidence>
<comment type="similarity">
    <text evidence="2 8">Belongs to the V-ATPase 116 kDa subunit family.</text>
</comment>
<dbReference type="EMBL" id="ASPP01000924">
    <property type="protein sequence ID" value="ETO36186.1"/>
    <property type="molecule type" value="Genomic_DNA"/>
</dbReference>
<dbReference type="GO" id="GO:0033179">
    <property type="term" value="C:proton-transporting V-type ATPase, V0 domain"/>
    <property type="evidence" value="ECO:0007669"/>
    <property type="project" value="InterPro"/>
</dbReference>
<keyword evidence="7" id="KW-0472">Membrane</keyword>
<comment type="caution">
    <text evidence="9">The sequence shown here is derived from an EMBL/GenBank/DDBJ whole genome shotgun (WGS) entry which is preliminary data.</text>
</comment>
<evidence type="ECO:0000256" key="4">
    <source>
        <dbReference type="ARBA" id="ARBA00022692"/>
    </source>
</evidence>
<keyword evidence="5" id="KW-1133">Transmembrane helix</keyword>
<evidence type="ECO:0000256" key="8">
    <source>
        <dbReference type="RuleBase" id="RU361189"/>
    </source>
</evidence>
<comment type="function">
    <text evidence="8">Essential component of the vacuolar proton pump (V-ATPase), a multimeric enzyme that catalyzes the translocation of protons across the membranes. Required for assembly and activity of the V-ATPase.</text>
</comment>
<feature type="non-terminal residue" evidence="9">
    <location>
        <position position="1"/>
    </location>
</feature>
<accession>X6PD97</accession>
<dbReference type="GO" id="GO:0016471">
    <property type="term" value="C:vacuolar proton-transporting V-type ATPase complex"/>
    <property type="evidence" value="ECO:0007669"/>
    <property type="project" value="TreeGrafter"/>
</dbReference>
<dbReference type="PANTHER" id="PTHR11629">
    <property type="entry name" value="VACUOLAR PROTON ATPASES"/>
    <property type="match status" value="1"/>
</dbReference>
<dbReference type="Proteomes" id="UP000023152">
    <property type="component" value="Unassembled WGS sequence"/>
</dbReference>
<keyword evidence="6 8" id="KW-0406">Ion transport</keyword>
<gene>
    <name evidence="9" type="ORF">RFI_00877</name>
</gene>
<keyword evidence="4" id="KW-0812">Transmembrane</keyword>
<dbReference type="GO" id="GO:0007035">
    <property type="term" value="P:vacuolar acidification"/>
    <property type="evidence" value="ECO:0007669"/>
    <property type="project" value="TreeGrafter"/>
</dbReference>
<sequence>AKVEVLTQMDGFLSQERRALVEEKLNVLVHAFWAMFFFTCLKYNKYFMLGIHKYVYKYIFMHTLFIVYGQKSGDEVAFKFIAGVVTAAQRVSFERQVYLTSRGNSLIRFQETNTDSMVFAVFFLGSQLQRSLRRLCQFMNIQICYESDSEIPREVLLEQAKNERAEDKRAHSATRNLLMQLLRDVAEKLKDWKLTLAQEQGIRITMNRFRSHQGNSVLRAEGWCPSDQKERIQQILEGVVRDKGVGQGFMSELSPKHRQPPTYFETNELTAAFQQIVDTYGVPRYKEFNPAIPTIITFPFLFGVMYGDIFHGSCLFCLHRRCL</sequence>
<dbReference type="Pfam" id="PF01496">
    <property type="entry name" value="V_ATPase_I"/>
    <property type="match status" value="1"/>
</dbReference>
<evidence type="ECO:0000313" key="9">
    <source>
        <dbReference type="EMBL" id="ETO36186.1"/>
    </source>
</evidence>
<name>X6PD97_RETFI</name>
<proteinExistence type="inferred from homology"/>
<evidence type="ECO:0000256" key="2">
    <source>
        <dbReference type="ARBA" id="ARBA00009904"/>
    </source>
</evidence>